<gene>
    <name evidence="1" type="ORF">GFC01_09805</name>
</gene>
<proteinExistence type="predicted"/>
<organism evidence="1 2">
    <name type="scientific">Desulfofundulus thermobenzoicus</name>
    <dbReference type="NCBI Taxonomy" id="29376"/>
    <lineage>
        <taxon>Bacteria</taxon>
        <taxon>Bacillati</taxon>
        <taxon>Bacillota</taxon>
        <taxon>Clostridia</taxon>
        <taxon>Eubacteriales</taxon>
        <taxon>Peptococcaceae</taxon>
        <taxon>Desulfofundulus</taxon>
    </lineage>
</organism>
<name>A0A6N7IRL0_9FIRM</name>
<protein>
    <submittedName>
        <fullName evidence="1">Uncharacterized protein</fullName>
    </submittedName>
</protein>
<reference evidence="1 2" key="1">
    <citation type="submission" date="2019-10" db="EMBL/GenBank/DDBJ databases">
        <title>Comparative genomics of sulfur disproportionating microorganisms.</title>
        <authorList>
            <person name="Ward L.M."/>
            <person name="Bertran E."/>
            <person name="Johnston D."/>
        </authorList>
    </citation>
    <scope>NUCLEOTIDE SEQUENCE [LARGE SCALE GENOMIC DNA]</scope>
    <source>
        <strain evidence="1 2">DSM 14055</strain>
    </source>
</reference>
<dbReference type="RefSeq" id="WP_152946787.1">
    <property type="nucleotide sequence ID" value="NZ_WHYR01000024.1"/>
</dbReference>
<accession>A0A6N7IRL0</accession>
<dbReference type="EMBL" id="WHYR01000024">
    <property type="protein sequence ID" value="MQL52551.1"/>
    <property type="molecule type" value="Genomic_DNA"/>
</dbReference>
<evidence type="ECO:0000313" key="2">
    <source>
        <dbReference type="Proteomes" id="UP000441717"/>
    </source>
</evidence>
<comment type="caution">
    <text evidence="1">The sequence shown here is derived from an EMBL/GenBank/DDBJ whole genome shotgun (WGS) entry which is preliminary data.</text>
</comment>
<dbReference type="Proteomes" id="UP000441717">
    <property type="component" value="Unassembled WGS sequence"/>
</dbReference>
<sequence>MKWITVRVVEQIYEEVVKVSGGALGVRDYGLLHSAVMNPLATFGGEDLYPGLLAKVALCCAG</sequence>
<dbReference type="InterPro" id="IPR053737">
    <property type="entry name" value="Type_II_TA_Toxin"/>
</dbReference>
<dbReference type="Gene3D" id="1.20.120.1870">
    <property type="entry name" value="Fic/DOC protein, Fido domain"/>
    <property type="match status" value="1"/>
</dbReference>
<keyword evidence="2" id="KW-1185">Reference proteome</keyword>
<evidence type="ECO:0000313" key="1">
    <source>
        <dbReference type="EMBL" id="MQL52551.1"/>
    </source>
</evidence>
<dbReference type="AlphaFoldDB" id="A0A6N7IRL0"/>
<dbReference type="OrthoDB" id="9802752at2"/>